<dbReference type="Proteomes" id="UP001500908">
    <property type="component" value="Unassembled WGS sequence"/>
</dbReference>
<dbReference type="Gene3D" id="3.40.50.300">
    <property type="entry name" value="P-loop containing nucleotide triphosphate hydrolases"/>
    <property type="match status" value="2"/>
</dbReference>
<keyword evidence="3" id="KW-0540">Nuclease</keyword>
<dbReference type="PROSITE" id="PS51643">
    <property type="entry name" value="HD_CAS3"/>
    <property type="match status" value="1"/>
</dbReference>
<dbReference type="Pfam" id="PF22590">
    <property type="entry name" value="Cas3-like_C_2"/>
    <property type="match status" value="1"/>
</dbReference>
<dbReference type="InterPro" id="IPR050547">
    <property type="entry name" value="DEAD_box_RNA_helicases"/>
</dbReference>
<dbReference type="CDD" id="cd17930">
    <property type="entry name" value="DEXHc_cas3"/>
    <property type="match status" value="1"/>
</dbReference>
<dbReference type="InterPro" id="IPR001650">
    <property type="entry name" value="Helicase_C-like"/>
</dbReference>
<comment type="similarity">
    <text evidence="2">In the central section; belongs to the CRISPR-associated helicase Cas3 family.</text>
</comment>
<dbReference type="InterPro" id="IPR006474">
    <property type="entry name" value="Helicase_Cas3_CRISPR-ass_core"/>
</dbReference>
<keyword evidence="13" id="KW-1185">Reference proteome</keyword>
<proteinExistence type="inferred from homology"/>
<dbReference type="PROSITE" id="PS51194">
    <property type="entry name" value="HELICASE_CTER"/>
    <property type="match status" value="1"/>
</dbReference>
<reference evidence="13" key="1">
    <citation type="journal article" date="2019" name="Int. J. Syst. Evol. Microbiol.">
        <title>The Global Catalogue of Microorganisms (GCM) 10K type strain sequencing project: providing services to taxonomists for standard genome sequencing and annotation.</title>
        <authorList>
            <consortium name="The Broad Institute Genomics Platform"/>
            <consortium name="The Broad Institute Genome Sequencing Center for Infectious Disease"/>
            <person name="Wu L."/>
            <person name="Ma J."/>
        </authorList>
    </citation>
    <scope>NUCLEOTIDE SEQUENCE [LARGE SCALE GENOMIC DNA]</scope>
    <source>
        <strain evidence="13">JCM 17137</strain>
    </source>
</reference>
<keyword evidence="6" id="KW-0378">Hydrolase</keyword>
<sequence length="711" mass="78961">MPFGGGEVARFLGLTHDLGKGKPSWQEALRQVSGSDRPVGVPHKDEGTWWASQQVGVWASVVLGHHGGLPDREALRELLEKATTERLAEFRATLERVAAVVPEIRPAERPQLPGWLSPKDWQSCDVFMRLLFSAVVDADFLDTERHFSGARTTSQLGPADLVERFDEERAKLVAQRSSPLDGLRSEVYDYALAASALPPGMFRLPAPTGAGKTLAMAGFGLHHAARHGLRRVVMAVPFLSITEQNAGVLRGLLDGEDDETPSVLEHHSGIRLEAEDSENGGRFAWWQRLAAENWDAPFVVTTMVRLFESIFARRPSAMRKLHRLAGAVLVLDEVQALPDRLLLPILSVLRTLTEHFGTTVVLSSATQPSYWSLGPFQDLAVRDIVPAEAGLAQRARRVRYVWRLDPRPTWEEIAAEVSAEPQALVVVNTTKDAAVLHRRLKQAGAQECVHLSTRMTAEHRRRVLSDVKESLGRGEPVVVVSTQLVEAGVDLDFPVVWRAWTCADSVQQAAGRCNRDGRLERGLVVVFDPEKGGHPRDESYKAGLAATEAVFGDGQGDPEQPQLLHTYYRQRFTKQNLEQPIGSTEGGPVRPNGAMIQRWRKDRDFPRVAAGFRMIEESSLSVVVPDTNSDRREEAERLIAELQYATPSRQRMLLRQLQPFMAGIPKHEATKAITEGDATWLLGDLVLWRGPYDEQRGLESDNAYTEEDLVA</sequence>
<evidence type="ECO:0000256" key="3">
    <source>
        <dbReference type="ARBA" id="ARBA00022722"/>
    </source>
</evidence>
<dbReference type="NCBIfam" id="TIGR01587">
    <property type="entry name" value="cas3_core"/>
    <property type="match status" value="1"/>
</dbReference>
<dbReference type="InterPro" id="IPR027417">
    <property type="entry name" value="P-loop_NTPase"/>
</dbReference>
<dbReference type="SMART" id="SM00490">
    <property type="entry name" value="HELICc"/>
    <property type="match status" value="1"/>
</dbReference>
<evidence type="ECO:0000256" key="6">
    <source>
        <dbReference type="ARBA" id="ARBA00022801"/>
    </source>
</evidence>
<dbReference type="InterPro" id="IPR006483">
    <property type="entry name" value="CRISPR-assoc_Cas3_HD"/>
</dbReference>
<dbReference type="CDD" id="cd09641">
    <property type="entry name" value="Cas3''_I"/>
    <property type="match status" value="1"/>
</dbReference>
<comment type="similarity">
    <text evidence="1">In the N-terminal section; belongs to the CRISPR-associated nuclease Cas3-HD family.</text>
</comment>
<keyword evidence="9" id="KW-0051">Antiviral defense</keyword>
<evidence type="ECO:0000256" key="4">
    <source>
        <dbReference type="ARBA" id="ARBA00022723"/>
    </source>
</evidence>
<evidence type="ECO:0000256" key="1">
    <source>
        <dbReference type="ARBA" id="ARBA00006847"/>
    </source>
</evidence>
<dbReference type="Pfam" id="PF18019">
    <property type="entry name" value="Cas3_HD"/>
    <property type="match status" value="1"/>
</dbReference>
<dbReference type="Pfam" id="PF00270">
    <property type="entry name" value="DEAD"/>
    <property type="match status" value="1"/>
</dbReference>
<dbReference type="InterPro" id="IPR054712">
    <property type="entry name" value="Cas3-like_dom"/>
</dbReference>
<evidence type="ECO:0000256" key="7">
    <source>
        <dbReference type="ARBA" id="ARBA00022806"/>
    </source>
</evidence>
<protein>
    <submittedName>
        <fullName evidence="12">CRISPR-associated helicase/endonuclease Cas3</fullName>
    </submittedName>
</protein>
<gene>
    <name evidence="12" type="ORF">GCM10022402_29420</name>
</gene>
<dbReference type="Gene3D" id="1.10.3210.30">
    <property type="match status" value="1"/>
</dbReference>
<evidence type="ECO:0000256" key="8">
    <source>
        <dbReference type="ARBA" id="ARBA00022840"/>
    </source>
</evidence>
<keyword evidence="5" id="KW-0547">Nucleotide-binding</keyword>
<feature type="domain" description="HD Cas3-type" evidence="11">
    <location>
        <begin position="1"/>
        <end position="141"/>
    </location>
</feature>
<keyword evidence="7" id="KW-0347">Helicase</keyword>
<dbReference type="EMBL" id="BAABDD010000012">
    <property type="protein sequence ID" value="GAA3748223.1"/>
    <property type="molecule type" value="Genomic_DNA"/>
</dbReference>
<dbReference type="PANTHER" id="PTHR47963">
    <property type="entry name" value="DEAD-BOX ATP-DEPENDENT RNA HELICASE 47, MITOCHONDRIAL"/>
    <property type="match status" value="1"/>
</dbReference>
<dbReference type="SUPFAM" id="SSF52540">
    <property type="entry name" value="P-loop containing nucleoside triphosphate hydrolases"/>
    <property type="match status" value="1"/>
</dbReference>
<evidence type="ECO:0000256" key="5">
    <source>
        <dbReference type="ARBA" id="ARBA00022741"/>
    </source>
</evidence>
<evidence type="ECO:0000259" key="11">
    <source>
        <dbReference type="PROSITE" id="PS51643"/>
    </source>
</evidence>
<organism evidence="12 13">
    <name type="scientific">Salinactinospora qingdaonensis</name>
    <dbReference type="NCBI Taxonomy" id="702744"/>
    <lineage>
        <taxon>Bacteria</taxon>
        <taxon>Bacillati</taxon>
        <taxon>Actinomycetota</taxon>
        <taxon>Actinomycetes</taxon>
        <taxon>Streptosporangiales</taxon>
        <taxon>Nocardiopsidaceae</taxon>
        <taxon>Salinactinospora</taxon>
    </lineage>
</organism>
<dbReference type="NCBIfam" id="TIGR01596">
    <property type="entry name" value="cas3_HD"/>
    <property type="match status" value="1"/>
</dbReference>
<evidence type="ECO:0000256" key="9">
    <source>
        <dbReference type="ARBA" id="ARBA00023118"/>
    </source>
</evidence>
<comment type="caution">
    <text evidence="12">The sequence shown here is derived from an EMBL/GenBank/DDBJ whole genome shotgun (WGS) entry which is preliminary data.</text>
</comment>
<dbReference type="PANTHER" id="PTHR47963:SF9">
    <property type="entry name" value="CRISPR-ASSOCIATED ENDONUCLEASE_HELICASE CAS3"/>
    <property type="match status" value="1"/>
</dbReference>
<feature type="domain" description="Helicase C-terminal" evidence="10">
    <location>
        <begin position="409"/>
        <end position="565"/>
    </location>
</feature>
<keyword evidence="8" id="KW-0067">ATP-binding</keyword>
<dbReference type="InterPro" id="IPR038257">
    <property type="entry name" value="CRISPR-assoc_Cas3_HD_sf"/>
</dbReference>
<evidence type="ECO:0000259" key="10">
    <source>
        <dbReference type="PROSITE" id="PS51194"/>
    </source>
</evidence>
<evidence type="ECO:0000313" key="12">
    <source>
        <dbReference type="EMBL" id="GAA3748223.1"/>
    </source>
</evidence>
<accession>A0ABP7FVN1</accession>
<keyword evidence="4" id="KW-0479">Metal-binding</keyword>
<evidence type="ECO:0000256" key="2">
    <source>
        <dbReference type="ARBA" id="ARBA00009046"/>
    </source>
</evidence>
<evidence type="ECO:0000313" key="13">
    <source>
        <dbReference type="Proteomes" id="UP001500908"/>
    </source>
</evidence>
<name>A0ABP7FVN1_9ACTN</name>
<dbReference type="InterPro" id="IPR011545">
    <property type="entry name" value="DEAD/DEAH_box_helicase_dom"/>
</dbReference>